<dbReference type="Pfam" id="PF13977">
    <property type="entry name" value="TetR_C_6"/>
    <property type="match status" value="1"/>
</dbReference>
<keyword evidence="8" id="KW-1185">Reference proteome</keyword>
<dbReference type="InterPro" id="IPR039538">
    <property type="entry name" value="BetI_C"/>
</dbReference>
<gene>
    <name evidence="7" type="ORF">H4W30_001309</name>
</gene>
<evidence type="ECO:0000313" key="7">
    <source>
        <dbReference type="EMBL" id="MBE1574280.1"/>
    </source>
</evidence>
<comment type="caution">
    <text evidence="7">The sequence shown here is derived from an EMBL/GenBank/DDBJ whole genome shotgun (WGS) entry which is preliminary data.</text>
</comment>
<dbReference type="InterPro" id="IPR050109">
    <property type="entry name" value="HTH-type_TetR-like_transc_reg"/>
</dbReference>
<evidence type="ECO:0000256" key="1">
    <source>
        <dbReference type="ARBA" id="ARBA00022491"/>
    </source>
</evidence>
<evidence type="ECO:0000259" key="6">
    <source>
        <dbReference type="PROSITE" id="PS50977"/>
    </source>
</evidence>
<keyword evidence="2" id="KW-0805">Transcription regulation</keyword>
<dbReference type="InterPro" id="IPR036271">
    <property type="entry name" value="Tet_transcr_reg_TetR-rel_C_sf"/>
</dbReference>
<dbReference type="PROSITE" id="PS50977">
    <property type="entry name" value="HTH_TETR_2"/>
    <property type="match status" value="1"/>
</dbReference>
<dbReference type="Gene3D" id="1.10.357.10">
    <property type="entry name" value="Tetracycline Repressor, domain 2"/>
    <property type="match status" value="1"/>
</dbReference>
<evidence type="ECO:0000256" key="3">
    <source>
        <dbReference type="ARBA" id="ARBA00023125"/>
    </source>
</evidence>
<evidence type="ECO:0000256" key="4">
    <source>
        <dbReference type="ARBA" id="ARBA00023163"/>
    </source>
</evidence>
<dbReference type="InterPro" id="IPR001647">
    <property type="entry name" value="HTH_TetR"/>
</dbReference>
<dbReference type="PANTHER" id="PTHR30055:SF226">
    <property type="entry name" value="HTH-TYPE TRANSCRIPTIONAL REGULATOR PKSA"/>
    <property type="match status" value="1"/>
</dbReference>
<dbReference type="SUPFAM" id="SSF48498">
    <property type="entry name" value="Tetracyclin repressor-like, C-terminal domain"/>
    <property type="match status" value="1"/>
</dbReference>
<protein>
    <submittedName>
        <fullName evidence="7">AcrR family transcriptional regulator</fullName>
    </submittedName>
</protein>
<name>A0ABR9L0X8_9PSEU</name>
<dbReference type="Pfam" id="PF00440">
    <property type="entry name" value="TetR_N"/>
    <property type="match status" value="1"/>
</dbReference>
<keyword evidence="3 5" id="KW-0238">DNA-binding</keyword>
<proteinExistence type="predicted"/>
<dbReference type="PRINTS" id="PR00455">
    <property type="entry name" value="HTHTETR"/>
</dbReference>
<evidence type="ECO:0000256" key="5">
    <source>
        <dbReference type="PROSITE-ProRule" id="PRU00335"/>
    </source>
</evidence>
<organism evidence="7 8">
    <name type="scientific">Amycolatopsis roodepoortensis</name>
    <dbReference type="NCBI Taxonomy" id="700274"/>
    <lineage>
        <taxon>Bacteria</taxon>
        <taxon>Bacillati</taxon>
        <taxon>Actinomycetota</taxon>
        <taxon>Actinomycetes</taxon>
        <taxon>Pseudonocardiales</taxon>
        <taxon>Pseudonocardiaceae</taxon>
        <taxon>Amycolatopsis</taxon>
    </lineage>
</organism>
<dbReference type="PANTHER" id="PTHR30055">
    <property type="entry name" value="HTH-TYPE TRANSCRIPTIONAL REGULATOR RUTR"/>
    <property type="match status" value="1"/>
</dbReference>
<keyword evidence="1" id="KW-0678">Repressor</keyword>
<dbReference type="EMBL" id="JADBEJ010000001">
    <property type="protein sequence ID" value="MBE1574280.1"/>
    <property type="molecule type" value="Genomic_DNA"/>
</dbReference>
<dbReference type="Proteomes" id="UP000656548">
    <property type="component" value="Unassembled WGS sequence"/>
</dbReference>
<reference evidence="7 8" key="1">
    <citation type="submission" date="2020-10" db="EMBL/GenBank/DDBJ databases">
        <title>Sequencing the genomes of 1000 actinobacteria strains.</title>
        <authorList>
            <person name="Klenk H.-P."/>
        </authorList>
    </citation>
    <scope>NUCLEOTIDE SEQUENCE [LARGE SCALE GENOMIC DNA]</scope>
    <source>
        <strain evidence="7 8">DSM 46661</strain>
    </source>
</reference>
<feature type="domain" description="HTH tetR-type" evidence="6">
    <location>
        <begin position="20"/>
        <end position="80"/>
    </location>
</feature>
<evidence type="ECO:0000256" key="2">
    <source>
        <dbReference type="ARBA" id="ARBA00023015"/>
    </source>
</evidence>
<dbReference type="InterPro" id="IPR009057">
    <property type="entry name" value="Homeodomain-like_sf"/>
</dbReference>
<dbReference type="RefSeq" id="WP_318780542.1">
    <property type="nucleotide sequence ID" value="NZ_JADBEJ010000001.1"/>
</dbReference>
<dbReference type="SUPFAM" id="SSF46689">
    <property type="entry name" value="Homeodomain-like"/>
    <property type="match status" value="1"/>
</dbReference>
<sequence>MRATDEAGHADAARPGRRRADRRNEILRAAMAVIAERGYRGASLAAVAERVGITQQGLLHYFPTKEDLLVALLEARDEWDTAGTTEQATGPWPLDLLATLVEYNASRPGVVQTFSALLGESVTGDHPAREFFTRRYATIRASLTETLRREFGDRLPGNLTPEAVAPLVIAVMDGMQFQWLLDADEADMTASFNALIQLLRQAT</sequence>
<accession>A0ABR9L0X8</accession>
<feature type="DNA-binding region" description="H-T-H motif" evidence="5">
    <location>
        <begin position="43"/>
        <end position="62"/>
    </location>
</feature>
<evidence type="ECO:0000313" key="8">
    <source>
        <dbReference type="Proteomes" id="UP000656548"/>
    </source>
</evidence>
<keyword evidence="4" id="KW-0804">Transcription</keyword>